<name>A0A6A3KQ61_9STRA</name>
<sequence length="147" mass="16833">MVRTVPLGLTTVLGQTLLAIRCLRRRLAKRRVSDSKRWVTDPPWGDRTRCLTIWELSQRTRQWHSASHSANTDLGARGSQGRKAPTLVAGCAVLRRRRARKGEREGARWDPRASGDGQGRMTRRLGDWVCVMKVREDKKGCRQGFRR</sequence>
<organism evidence="1 3">
    <name type="scientific">Phytophthora rubi</name>
    <dbReference type="NCBI Taxonomy" id="129364"/>
    <lineage>
        <taxon>Eukaryota</taxon>
        <taxon>Sar</taxon>
        <taxon>Stramenopiles</taxon>
        <taxon>Oomycota</taxon>
        <taxon>Peronosporomycetes</taxon>
        <taxon>Peronosporales</taxon>
        <taxon>Peronosporaceae</taxon>
        <taxon>Phytophthora</taxon>
    </lineage>
</organism>
<dbReference type="EMBL" id="QXFT01000323">
    <property type="protein sequence ID" value="KAE9347240.1"/>
    <property type="molecule type" value="Genomic_DNA"/>
</dbReference>
<protein>
    <submittedName>
        <fullName evidence="1">Uncharacterized protein</fullName>
    </submittedName>
</protein>
<dbReference type="Proteomes" id="UP000429607">
    <property type="component" value="Unassembled WGS sequence"/>
</dbReference>
<dbReference type="Proteomes" id="UP000434957">
    <property type="component" value="Unassembled WGS sequence"/>
</dbReference>
<evidence type="ECO:0000313" key="1">
    <source>
        <dbReference type="EMBL" id="KAE9009441.1"/>
    </source>
</evidence>
<accession>A0A6A3KQ61</accession>
<gene>
    <name evidence="1" type="ORF">PR001_g16442</name>
    <name evidence="2" type="ORF">PR003_g7018</name>
</gene>
<comment type="caution">
    <text evidence="1">The sequence shown here is derived from an EMBL/GenBank/DDBJ whole genome shotgun (WGS) entry which is preliminary data.</text>
</comment>
<proteinExistence type="predicted"/>
<dbReference type="AlphaFoldDB" id="A0A6A3KQ61"/>
<evidence type="ECO:0000313" key="2">
    <source>
        <dbReference type="EMBL" id="KAE9347240.1"/>
    </source>
</evidence>
<keyword evidence="4" id="KW-1185">Reference proteome</keyword>
<reference evidence="1 3" key="1">
    <citation type="submission" date="2018-09" db="EMBL/GenBank/DDBJ databases">
        <title>Genomic investigation of the strawberry pathogen Phytophthora fragariae indicates pathogenicity is determined by transcriptional variation in three key races.</title>
        <authorList>
            <person name="Adams T.M."/>
            <person name="Armitage A.D."/>
            <person name="Sobczyk M.K."/>
            <person name="Bates H.J."/>
            <person name="Dunwell J.M."/>
            <person name="Nellist C.F."/>
            <person name="Harrison R.J."/>
        </authorList>
    </citation>
    <scope>NUCLEOTIDE SEQUENCE [LARGE SCALE GENOMIC DNA]</scope>
    <source>
        <strain evidence="1 3">SCRP249</strain>
        <strain evidence="2 4">SCRP333</strain>
    </source>
</reference>
<evidence type="ECO:0000313" key="3">
    <source>
        <dbReference type="Proteomes" id="UP000429607"/>
    </source>
</evidence>
<dbReference type="EMBL" id="QXFV01001297">
    <property type="protein sequence ID" value="KAE9009441.1"/>
    <property type="molecule type" value="Genomic_DNA"/>
</dbReference>
<evidence type="ECO:0000313" key="4">
    <source>
        <dbReference type="Proteomes" id="UP000434957"/>
    </source>
</evidence>